<dbReference type="Proteomes" id="UP000499080">
    <property type="component" value="Unassembled WGS sequence"/>
</dbReference>
<proteinExistence type="predicted"/>
<name>A0A4Y2BTT6_ARAVE</name>
<dbReference type="InterPro" id="IPR040363">
    <property type="entry name" value="HMBOX1"/>
</dbReference>
<gene>
    <name evidence="9" type="ORF">AVEN_54091_2</name>
</gene>
<dbReference type="InterPro" id="IPR010982">
    <property type="entry name" value="Lambda_DNA-bd_dom_sf"/>
</dbReference>
<dbReference type="SUPFAM" id="SSF47413">
    <property type="entry name" value="lambda repressor-like DNA-binding domains"/>
    <property type="match status" value="1"/>
</dbReference>
<protein>
    <submittedName>
        <fullName evidence="9">Uncharacterized protein</fullName>
    </submittedName>
</protein>
<dbReference type="EMBL" id="BGPR01000112">
    <property type="protein sequence ID" value="GBL95478.1"/>
    <property type="molecule type" value="Genomic_DNA"/>
</dbReference>
<evidence type="ECO:0000256" key="4">
    <source>
        <dbReference type="ARBA" id="ARBA00023155"/>
    </source>
</evidence>
<evidence type="ECO:0000313" key="9">
    <source>
        <dbReference type="EMBL" id="GBL95478.1"/>
    </source>
</evidence>
<dbReference type="PANTHER" id="PTHR14618">
    <property type="entry name" value="HOMEODOX-CONTAINING PROTEIN 1 HMBOX1"/>
    <property type="match status" value="1"/>
</dbReference>
<evidence type="ECO:0000256" key="6">
    <source>
        <dbReference type="ARBA" id="ARBA00023242"/>
    </source>
</evidence>
<keyword evidence="6" id="KW-0539">Nucleus</keyword>
<dbReference type="AlphaFoldDB" id="A0A4Y2BTT6"/>
<keyword evidence="5" id="KW-0804">Transcription</keyword>
<evidence type="ECO:0000259" key="8">
    <source>
        <dbReference type="PROSITE" id="PS51937"/>
    </source>
</evidence>
<evidence type="ECO:0000313" key="10">
    <source>
        <dbReference type="Proteomes" id="UP000499080"/>
    </source>
</evidence>
<dbReference type="PANTHER" id="PTHR14618:SF0">
    <property type="entry name" value="HOMEOBOX-CONTAINING PROTEIN 1"/>
    <property type="match status" value="1"/>
</dbReference>
<reference evidence="9 10" key="1">
    <citation type="journal article" date="2019" name="Sci. Rep.">
        <title>Orb-weaving spider Araneus ventricosus genome elucidates the spidroin gene catalogue.</title>
        <authorList>
            <person name="Kono N."/>
            <person name="Nakamura H."/>
            <person name="Ohtoshi R."/>
            <person name="Moran D.A.P."/>
            <person name="Shinohara A."/>
            <person name="Yoshida Y."/>
            <person name="Fujiwara M."/>
            <person name="Mori M."/>
            <person name="Tomita M."/>
            <person name="Arakawa K."/>
        </authorList>
    </citation>
    <scope>NUCLEOTIDE SEQUENCE [LARGE SCALE GENOMIC DNA]</scope>
</reference>
<feature type="domain" description="HNF-p1" evidence="8">
    <location>
        <begin position="1"/>
        <end position="31"/>
    </location>
</feature>
<evidence type="ECO:0000256" key="3">
    <source>
        <dbReference type="ARBA" id="ARBA00023125"/>
    </source>
</evidence>
<dbReference type="InterPro" id="IPR006899">
    <property type="entry name" value="HNF-1_N"/>
</dbReference>
<dbReference type="OrthoDB" id="6415184at2759"/>
<dbReference type="Gene3D" id="1.10.260.40">
    <property type="entry name" value="lambda repressor-like DNA-binding domains"/>
    <property type="match status" value="1"/>
</dbReference>
<keyword evidence="10" id="KW-1185">Reference proteome</keyword>
<evidence type="ECO:0000259" key="7">
    <source>
        <dbReference type="PROSITE" id="PS51936"/>
    </source>
</evidence>
<evidence type="ECO:0000256" key="1">
    <source>
        <dbReference type="ARBA" id="ARBA00004123"/>
    </source>
</evidence>
<dbReference type="PROSITE" id="PS51937">
    <property type="entry name" value="HNF_P1"/>
    <property type="match status" value="1"/>
</dbReference>
<keyword evidence="3" id="KW-0238">DNA-binding</keyword>
<sequence length="267" mass="30286">MALFTVEQVELIRRLRSSGITREQVLLAFTELERLEAEFGRSCSYGDQMQNHNMEFSFSSTSVVRSNCTASVFANTGIPNVTPVPNVNGDSLHIQYKHNDYFSSQPVTSNGSNMHDEVTDSTVLNGDCSVNTSDIPSRLENELVIPQVNDTLHSVSCSESVTQNAYNSTFNCSFYPMDVQSSELAELQELKKKGDMAILAEIRNFVMTYNIKQTLIAEMTKMSQPYVSRFFRGDIQDMPDRTKNTFFMWYLTCKNNPLKLGEFHKLK</sequence>
<dbReference type="GO" id="GO:0003691">
    <property type="term" value="F:double-stranded telomeric DNA binding"/>
    <property type="evidence" value="ECO:0007669"/>
    <property type="project" value="InterPro"/>
</dbReference>
<keyword evidence="4" id="KW-0371">Homeobox</keyword>
<dbReference type="GO" id="GO:0045893">
    <property type="term" value="P:positive regulation of DNA-templated transcription"/>
    <property type="evidence" value="ECO:0007669"/>
    <property type="project" value="InterPro"/>
</dbReference>
<dbReference type="GO" id="GO:0005634">
    <property type="term" value="C:nucleus"/>
    <property type="evidence" value="ECO:0007669"/>
    <property type="project" value="UniProtKB-SubCell"/>
</dbReference>
<comment type="subcellular location">
    <subcellularLocation>
        <location evidence="1">Nucleus</location>
    </subcellularLocation>
</comment>
<dbReference type="Pfam" id="PF04814">
    <property type="entry name" value="HNF-1_N"/>
    <property type="match status" value="1"/>
</dbReference>
<comment type="caution">
    <text evidence="9">The sequence shown here is derived from an EMBL/GenBank/DDBJ whole genome shotgun (WGS) entry which is preliminary data.</text>
</comment>
<organism evidence="9 10">
    <name type="scientific">Araneus ventricosus</name>
    <name type="common">Orbweaver spider</name>
    <name type="synonym">Epeira ventricosa</name>
    <dbReference type="NCBI Taxonomy" id="182803"/>
    <lineage>
        <taxon>Eukaryota</taxon>
        <taxon>Metazoa</taxon>
        <taxon>Ecdysozoa</taxon>
        <taxon>Arthropoda</taxon>
        <taxon>Chelicerata</taxon>
        <taxon>Arachnida</taxon>
        <taxon>Araneae</taxon>
        <taxon>Araneomorphae</taxon>
        <taxon>Entelegynae</taxon>
        <taxon>Araneoidea</taxon>
        <taxon>Araneidae</taxon>
        <taxon>Araneus</taxon>
    </lineage>
</organism>
<evidence type="ECO:0000256" key="5">
    <source>
        <dbReference type="ARBA" id="ARBA00023163"/>
    </source>
</evidence>
<feature type="domain" description="POU-specific atypical" evidence="7">
    <location>
        <begin position="170"/>
        <end position="266"/>
    </location>
</feature>
<keyword evidence="2" id="KW-0805">Transcription regulation</keyword>
<dbReference type="InterPro" id="IPR044869">
    <property type="entry name" value="HNF-1_POU"/>
</dbReference>
<dbReference type="PROSITE" id="PS51936">
    <property type="entry name" value="POU_4"/>
    <property type="match status" value="1"/>
</dbReference>
<accession>A0A4Y2BTT6</accession>
<evidence type="ECO:0000256" key="2">
    <source>
        <dbReference type="ARBA" id="ARBA00023015"/>
    </source>
</evidence>
<dbReference type="InterPro" id="IPR044866">
    <property type="entry name" value="HNF_P1"/>
</dbReference>